<proteinExistence type="inferred from homology"/>
<comment type="subcellular location">
    <subcellularLocation>
        <location evidence="1 13">Nucleus</location>
        <location evidence="1 13">Nucleoplasm</location>
    </subcellularLocation>
</comment>
<dbReference type="SMART" id="SM00692">
    <property type="entry name" value="DM3"/>
    <property type="match status" value="1"/>
</dbReference>
<feature type="compositionally biased region" description="Low complexity" evidence="15">
    <location>
        <begin position="599"/>
        <end position="613"/>
    </location>
</feature>
<keyword evidence="3" id="KW-0479">Metal-binding</keyword>
<organism evidence="18 19">
    <name type="scientific">Clupea harengus</name>
    <name type="common">Atlantic herring</name>
    <dbReference type="NCBI Taxonomy" id="7950"/>
    <lineage>
        <taxon>Eukaryota</taxon>
        <taxon>Metazoa</taxon>
        <taxon>Chordata</taxon>
        <taxon>Craniata</taxon>
        <taxon>Vertebrata</taxon>
        <taxon>Euteleostomi</taxon>
        <taxon>Actinopterygii</taxon>
        <taxon>Neopterygii</taxon>
        <taxon>Teleostei</taxon>
        <taxon>Clupei</taxon>
        <taxon>Clupeiformes</taxon>
        <taxon>Clupeoidei</taxon>
        <taxon>Clupeidae</taxon>
        <taxon>Clupea</taxon>
    </lineage>
</organism>
<keyword evidence="5" id="KW-0862">Zinc</keyword>
<feature type="compositionally biased region" description="Basic and acidic residues" evidence="15">
    <location>
        <begin position="509"/>
        <end position="525"/>
    </location>
</feature>
<feature type="compositionally biased region" description="Low complexity" evidence="15">
    <location>
        <begin position="453"/>
        <end position="463"/>
    </location>
</feature>
<dbReference type="Pfam" id="PF05485">
    <property type="entry name" value="THAP"/>
    <property type="match status" value="1"/>
</dbReference>
<evidence type="ECO:0000313" key="19">
    <source>
        <dbReference type="RefSeq" id="XP_012692356.2"/>
    </source>
</evidence>
<evidence type="ECO:0000313" key="18">
    <source>
        <dbReference type="Proteomes" id="UP000515152"/>
    </source>
</evidence>
<feature type="domain" description="THAP-type" evidence="17">
    <location>
        <begin position="1"/>
        <end position="75"/>
    </location>
</feature>
<dbReference type="AlphaFoldDB" id="A0A6P3W8W0"/>
<evidence type="ECO:0000256" key="12">
    <source>
        <dbReference type="PROSITE-ProRule" id="PRU00309"/>
    </source>
</evidence>
<keyword evidence="6 13" id="KW-0805">Transcription regulation</keyword>
<evidence type="ECO:0000256" key="15">
    <source>
        <dbReference type="SAM" id="MobiDB-lite"/>
    </source>
</evidence>
<dbReference type="InterPro" id="IPR006612">
    <property type="entry name" value="THAP_Znf"/>
</dbReference>
<evidence type="ECO:0000256" key="13">
    <source>
        <dbReference type="RuleBase" id="RU369073"/>
    </source>
</evidence>
<dbReference type="SMART" id="SM00980">
    <property type="entry name" value="THAP"/>
    <property type="match status" value="1"/>
</dbReference>
<comment type="similarity">
    <text evidence="2 13">Belongs to the THAP1 family.</text>
</comment>
<dbReference type="GO" id="GO:0008270">
    <property type="term" value="F:zinc ion binding"/>
    <property type="evidence" value="ECO:0007669"/>
    <property type="project" value="UniProtKB-KW"/>
</dbReference>
<evidence type="ECO:0000256" key="5">
    <source>
        <dbReference type="ARBA" id="ARBA00022833"/>
    </source>
</evidence>
<evidence type="ECO:0000259" key="17">
    <source>
        <dbReference type="PROSITE" id="PS50950"/>
    </source>
</evidence>
<dbReference type="PANTHER" id="PTHR46600:SF1">
    <property type="entry name" value="THAP DOMAIN-CONTAINING PROTEIN 1"/>
    <property type="match status" value="1"/>
</dbReference>
<dbReference type="InterPro" id="IPR038441">
    <property type="entry name" value="THAP_Znf_sf"/>
</dbReference>
<dbReference type="GeneID" id="105908401"/>
<evidence type="ECO:0000256" key="11">
    <source>
        <dbReference type="ARBA" id="ARBA00023306"/>
    </source>
</evidence>
<keyword evidence="9 13" id="KW-0804">Transcription</keyword>
<feature type="coiled-coil region" evidence="14">
    <location>
        <begin position="260"/>
        <end position="287"/>
    </location>
</feature>
<evidence type="ECO:0000256" key="9">
    <source>
        <dbReference type="ARBA" id="ARBA00023163"/>
    </source>
</evidence>
<dbReference type="PROSITE" id="PS50950">
    <property type="entry name" value="ZF_THAP"/>
    <property type="match status" value="1"/>
</dbReference>
<feature type="coiled-coil region" evidence="14">
    <location>
        <begin position="169"/>
        <end position="196"/>
    </location>
</feature>
<evidence type="ECO:0000259" key="16">
    <source>
        <dbReference type="PROSITE" id="PS50013"/>
    </source>
</evidence>
<reference evidence="19" key="1">
    <citation type="submission" date="2025-08" db="UniProtKB">
        <authorList>
            <consortium name="RefSeq"/>
        </authorList>
    </citation>
    <scope>IDENTIFICATION</scope>
</reference>
<dbReference type="GO" id="GO:0001935">
    <property type="term" value="P:endothelial cell proliferation"/>
    <property type="evidence" value="ECO:0007669"/>
    <property type="project" value="UniProtKB-UniRule"/>
</dbReference>
<dbReference type="InterPro" id="IPR000953">
    <property type="entry name" value="Chromo/chromo_shadow_dom"/>
</dbReference>
<evidence type="ECO:0000256" key="1">
    <source>
        <dbReference type="ARBA" id="ARBA00004642"/>
    </source>
</evidence>
<comment type="function">
    <text evidence="13">DNA-binding transcription regulator that regulates endothelial cell proliferation and G1/S cell-cycle progression. Specifically binds the 5'-[AT]NTNN[GT]GGCA[AGT]-3' core DNA sequence and acts by modulating expression of pRB-E2F cell-cycle target genes.</text>
</comment>
<evidence type="ECO:0000256" key="10">
    <source>
        <dbReference type="ARBA" id="ARBA00023242"/>
    </source>
</evidence>
<keyword evidence="4 12" id="KW-0863">Zinc-finger</keyword>
<protein>
    <recommendedName>
        <fullName evidence="13">THAP domain-containing protein 1</fullName>
    </recommendedName>
</protein>
<dbReference type="GO" id="GO:0043565">
    <property type="term" value="F:sequence-specific DNA binding"/>
    <property type="evidence" value="ECO:0007669"/>
    <property type="project" value="UniProtKB-UniRule"/>
</dbReference>
<evidence type="ECO:0000256" key="7">
    <source>
        <dbReference type="ARBA" id="ARBA00023054"/>
    </source>
</evidence>
<gene>
    <name evidence="19" type="primary">zgc:66472</name>
</gene>
<name>A0A6P3W8W0_CLUHA</name>
<dbReference type="GO" id="GO:0005654">
    <property type="term" value="C:nucleoplasm"/>
    <property type="evidence" value="ECO:0007669"/>
    <property type="project" value="UniProtKB-SubCell"/>
</dbReference>
<evidence type="ECO:0000256" key="6">
    <source>
        <dbReference type="ARBA" id="ARBA00023015"/>
    </source>
</evidence>
<dbReference type="PANTHER" id="PTHR46600">
    <property type="entry name" value="THAP DOMAIN-CONTAINING"/>
    <property type="match status" value="1"/>
</dbReference>
<sequence>MPGICCAVGCDNSRQRNPDIQFHSIPKNLDRRNKWLAAIRRDNWQPTSNSRLCSQHFVSGKSENPMSPDYVPSLFVHTSAGQRQKNAYANRRFEHTQQMKRKRTETLAPINYYAYHETVAASSTSDDTEQDDNMEVRAECTKGEHNYSQAMHSPCIVGPCSKAACRATVKALTDECAQFTAEIHRLKDNADELSLSEEASKGNYDMSKQDKSATYQDYEDPIQPELVSATNIFRTKILSLMESFMVRTTSEIVSLFDEIYMGAEIKLMQKRKEVEALTERLKESERLCAQNVCHNLPDLKVERGQELLESVLSYGQSVPEKTETVEVSLECVVLKAEESMTPEPVVLPCEYQLDSSSATDNQQEPLSRAEEELLGAPVEEEEGAESPPPPVGQSLQMEQETTRSAATAGQGSSVAAQDSASVRQNQVLNGAPESDPPAVRRRGRPPGRKNFISSSSQHTSSSQALQTEDDVNAMGLTKKPKKRLRLRDFPTWQEFKKQCLVSSSSNISPDDHSSVEQEPLSRAEEELLGAPFEEEEGAESPPPPVGQSLQMEQETTRSAATAGQGSSVAAHDSASVRQNQVLNGAPESDPPATRRRGRSAGWSSVSSSAPGTTFHLRSRLAAMSTNSRPHENLEGLDSSPRVDASTEEATDDCLTSEPETENPADMDVKSTAVMMQTENCKAIENSGDGYQRSEEDISLKRRSAVKSEKIQRKKRRMMDQECKHDVNGALYPFEKILQKRTAADGQEEVRVKWWPCSSCGAKWSNSWEPA</sequence>
<dbReference type="PROSITE" id="PS50013">
    <property type="entry name" value="CHROMO_2"/>
    <property type="match status" value="1"/>
</dbReference>
<keyword evidence="7 13" id="KW-0175">Coiled coil</keyword>
<evidence type="ECO:0000256" key="14">
    <source>
        <dbReference type="SAM" id="Coils"/>
    </source>
</evidence>
<dbReference type="SUPFAM" id="SSF57716">
    <property type="entry name" value="Glucocorticoid receptor-like (DNA-binding domain)"/>
    <property type="match status" value="1"/>
</dbReference>
<feature type="compositionally biased region" description="Polar residues" evidence="15">
    <location>
        <begin position="393"/>
        <end position="428"/>
    </location>
</feature>
<dbReference type="KEGG" id="char:105908401"/>
<dbReference type="Gene3D" id="6.20.210.20">
    <property type="entry name" value="THAP domain"/>
    <property type="match status" value="1"/>
</dbReference>
<keyword evidence="11 13" id="KW-0131">Cell cycle</keyword>
<feature type="domain" description="Chromo" evidence="16">
    <location>
        <begin position="731"/>
        <end position="770"/>
    </location>
</feature>
<evidence type="ECO:0000256" key="4">
    <source>
        <dbReference type="ARBA" id="ARBA00022771"/>
    </source>
</evidence>
<evidence type="ECO:0000256" key="2">
    <source>
        <dbReference type="ARBA" id="ARBA00006177"/>
    </source>
</evidence>
<dbReference type="OrthoDB" id="8746661at2759"/>
<keyword evidence="10 13" id="KW-0539">Nucleus</keyword>
<accession>A0A6P3W8W0</accession>
<dbReference type="GO" id="GO:0003700">
    <property type="term" value="F:DNA-binding transcription factor activity"/>
    <property type="evidence" value="ECO:0007669"/>
    <property type="project" value="UniProtKB-UniRule"/>
</dbReference>
<keyword evidence="18" id="KW-1185">Reference proteome</keyword>
<evidence type="ECO:0000256" key="3">
    <source>
        <dbReference type="ARBA" id="ARBA00022723"/>
    </source>
</evidence>
<feature type="region of interest" description="Disordered" evidence="15">
    <location>
        <begin position="377"/>
        <end position="664"/>
    </location>
</feature>
<feature type="compositionally biased region" description="Polar residues" evidence="15">
    <location>
        <begin position="547"/>
        <end position="567"/>
    </location>
</feature>
<keyword evidence="8 12" id="KW-0238">DNA-binding</keyword>
<evidence type="ECO:0000256" key="8">
    <source>
        <dbReference type="ARBA" id="ARBA00023125"/>
    </source>
</evidence>
<dbReference type="InterPro" id="IPR026516">
    <property type="entry name" value="THAP1/10"/>
</dbReference>
<dbReference type="Proteomes" id="UP000515152">
    <property type="component" value="Chromosome 22"/>
</dbReference>
<dbReference type="RefSeq" id="XP_012692356.2">
    <property type="nucleotide sequence ID" value="XM_012836902.3"/>
</dbReference>